<keyword evidence="9" id="KW-0732">Signal</keyword>
<evidence type="ECO:0000313" key="13">
    <source>
        <dbReference type="Proteomes" id="UP001324427"/>
    </source>
</evidence>
<dbReference type="Proteomes" id="UP001324427">
    <property type="component" value="Unassembled WGS sequence"/>
</dbReference>
<feature type="signal peptide" evidence="9">
    <location>
        <begin position="1"/>
        <end position="18"/>
    </location>
</feature>
<dbReference type="PROSITE" id="PS00624">
    <property type="entry name" value="GMC_OXRED_2"/>
    <property type="match status" value="1"/>
</dbReference>
<feature type="binding site" evidence="7">
    <location>
        <position position="271"/>
    </location>
    <ligand>
        <name>FAD</name>
        <dbReference type="ChEBI" id="CHEBI:57692"/>
    </ligand>
</feature>
<dbReference type="SUPFAM" id="SSF51905">
    <property type="entry name" value="FAD/NAD(P)-binding domain"/>
    <property type="match status" value="1"/>
</dbReference>
<dbReference type="InterPro" id="IPR027424">
    <property type="entry name" value="Glucose_Oxidase_domain_2"/>
</dbReference>
<gene>
    <name evidence="12" type="ORF">LTR36_004656</name>
</gene>
<dbReference type="Gene3D" id="3.30.560.10">
    <property type="entry name" value="Glucose Oxidase, domain 3"/>
    <property type="match status" value="1"/>
</dbReference>
<sequence>MLPSILTFLFAAATLVSAIPRNPPSLVRGGITNDTRAIAGRTFDYVVCGGGRLTEDANITVLVIEAGYDNHADPRVNDVRTYGQAFGSELDWNLTSTPISWQNGSVLPLVAGRTLGGSGSINGASWTKGASSQYDLLPLLTGDDSWGWESFNQYMLLAEHFNPPGEDEIARGAQFDPDSHGENGPVQVSFGVYMFDKPQQEALNASMKVWNKPGLPGIDADIADGTVGRAAIIPNMVQPDASQNRSSPFTAYAQRQVQERSNFVILTGQRVTEIVWEDCPGMVAEGVRFQACRNCTSHFARARREVLLAAGSLQSPQILELSGVGDPVVLAAAGVPLKMAAAGVGKHMQEQTKSTLAYTVQNLEWEGSGPSNAIAFPKVPQILHGNTSATYHWVMNGLPDYAMQLERQDLVVNASAALIPLKAQVNNLFRNNTAAVEVFFWSSPTTNQMGVDLWNLIPLSRGIVHIRTNNSWDHPIVQPSYFNHPLDIMLQTAVSKQTREVFQTQPLAQYVQQELMPGNSVGEDASFDEWEGWVKQTFTSVWHYIATLAMMKEEYGGVVDSRMKIYGIENVRAIDASVLPIQLSAHLSSSLYGIAEKAAVVIKEDQTKAVSV</sequence>
<feature type="binding site" evidence="7">
    <location>
        <begin position="542"/>
        <end position="543"/>
    </location>
    <ligand>
        <name>FAD</name>
        <dbReference type="ChEBI" id="CHEBI:57692"/>
    </ligand>
</feature>
<comment type="similarity">
    <text evidence="2 8">Belongs to the GMC oxidoreductase family.</text>
</comment>
<evidence type="ECO:0000256" key="6">
    <source>
        <dbReference type="PIRSR" id="PIRSR000137-1"/>
    </source>
</evidence>
<dbReference type="PANTHER" id="PTHR11552">
    <property type="entry name" value="GLUCOSE-METHANOL-CHOLINE GMC OXIDOREDUCTASE"/>
    <property type="match status" value="1"/>
</dbReference>
<protein>
    <recommendedName>
        <fullName evidence="10 11">Glucose-methanol-choline oxidoreductase N-terminal domain-containing protein</fullName>
    </recommendedName>
</protein>
<evidence type="ECO:0000259" key="10">
    <source>
        <dbReference type="PROSITE" id="PS00623"/>
    </source>
</evidence>
<dbReference type="InterPro" id="IPR000172">
    <property type="entry name" value="GMC_OxRdtase_N"/>
</dbReference>
<dbReference type="Pfam" id="PF00732">
    <property type="entry name" value="GMC_oxred_N"/>
    <property type="match status" value="1"/>
</dbReference>
<comment type="cofactor">
    <cofactor evidence="1 7">
        <name>FAD</name>
        <dbReference type="ChEBI" id="CHEBI:57692"/>
    </cofactor>
</comment>
<evidence type="ECO:0000256" key="8">
    <source>
        <dbReference type="RuleBase" id="RU003968"/>
    </source>
</evidence>
<evidence type="ECO:0000256" key="1">
    <source>
        <dbReference type="ARBA" id="ARBA00001974"/>
    </source>
</evidence>
<evidence type="ECO:0000256" key="4">
    <source>
        <dbReference type="ARBA" id="ARBA00022827"/>
    </source>
</evidence>
<reference evidence="12 13" key="1">
    <citation type="submission" date="2021-11" db="EMBL/GenBank/DDBJ databases">
        <title>Black yeast isolated from Biological Soil Crust.</title>
        <authorList>
            <person name="Kurbessoian T."/>
        </authorList>
    </citation>
    <scope>NUCLEOTIDE SEQUENCE [LARGE SCALE GENOMIC DNA]</scope>
    <source>
        <strain evidence="12 13">CCFEE 5522</strain>
    </source>
</reference>
<dbReference type="PANTHER" id="PTHR11552:SF201">
    <property type="entry name" value="GLUCOSE-METHANOL-CHOLINE OXIDOREDUCTASE N-TERMINAL DOMAIN-CONTAINING PROTEIN"/>
    <property type="match status" value="1"/>
</dbReference>
<proteinExistence type="inferred from homology"/>
<dbReference type="GO" id="GO:0050660">
    <property type="term" value="F:flavin adenine dinucleotide binding"/>
    <property type="evidence" value="ECO:0007669"/>
    <property type="project" value="InterPro"/>
</dbReference>
<dbReference type="AlphaFoldDB" id="A0AAV9JFT7"/>
<dbReference type="PIRSF" id="PIRSF000137">
    <property type="entry name" value="Alcohol_oxidase"/>
    <property type="match status" value="1"/>
</dbReference>
<evidence type="ECO:0000259" key="11">
    <source>
        <dbReference type="PROSITE" id="PS00624"/>
    </source>
</evidence>
<dbReference type="GO" id="GO:0016614">
    <property type="term" value="F:oxidoreductase activity, acting on CH-OH group of donors"/>
    <property type="evidence" value="ECO:0007669"/>
    <property type="project" value="InterPro"/>
</dbReference>
<accession>A0AAV9JFT7</accession>
<feature type="active site" description="Proton donor" evidence="6">
    <location>
        <position position="543"/>
    </location>
</feature>
<evidence type="ECO:0000313" key="12">
    <source>
        <dbReference type="EMBL" id="KAK4543882.1"/>
    </source>
</evidence>
<dbReference type="Pfam" id="PF05199">
    <property type="entry name" value="GMC_oxred_C"/>
    <property type="match status" value="1"/>
</dbReference>
<evidence type="ECO:0000256" key="5">
    <source>
        <dbReference type="ARBA" id="ARBA00023002"/>
    </source>
</evidence>
<organism evidence="12 13">
    <name type="scientific">Oleoguttula mirabilis</name>
    <dbReference type="NCBI Taxonomy" id="1507867"/>
    <lineage>
        <taxon>Eukaryota</taxon>
        <taxon>Fungi</taxon>
        <taxon>Dikarya</taxon>
        <taxon>Ascomycota</taxon>
        <taxon>Pezizomycotina</taxon>
        <taxon>Dothideomycetes</taxon>
        <taxon>Dothideomycetidae</taxon>
        <taxon>Mycosphaerellales</taxon>
        <taxon>Teratosphaeriaceae</taxon>
        <taxon>Oleoguttula</taxon>
    </lineage>
</organism>
<dbReference type="InterPro" id="IPR036188">
    <property type="entry name" value="FAD/NAD-bd_sf"/>
</dbReference>
<evidence type="ECO:0000256" key="9">
    <source>
        <dbReference type="SAM" id="SignalP"/>
    </source>
</evidence>
<keyword evidence="3 8" id="KW-0285">Flavoprotein</keyword>
<dbReference type="Gene3D" id="3.50.50.60">
    <property type="entry name" value="FAD/NAD(P)-binding domain"/>
    <property type="match status" value="1"/>
</dbReference>
<keyword evidence="13" id="KW-1185">Reference proteome</keyword>
<keyword evidence="4 7" id="KW-0274">FAD</keyword>
<dbReference type="Gene3D" id="4.10.450.10">
    <property type="entry name" value="Glucose Oxidase, domain 2"/>
    <property type="match status" value="1"/>
</dbReference>
<evidence type="ECO:0000256" key="7">
    <source>
        <dbReference type="PIRSR" id="PIRSR000137-2"/>
    </source>
</evidence>
<feature type="domain" description="Glucose-methanol-choline oxidoreductase N-terminal" evidence="11">
    <location>
        <begin position="311"/>
        <end position="325"/>
    </location>
</feature>
<dbReference type="PROSITE" id="PS00623">
    <property type="entry name" value="GMC_OXRED_1"/>
    <property type="match status" value="1"/>
</dbReference>
<keyword evidence="5" id="KW-0560">Oxidoreductase</keyword>
<dbReference type="SUPFAM" id="SSF54373">
    <property type="entry name" value="FAD-linked reductases, C-terminal domain"/>
    <property type="match status" value="1"/>
</dbReference>
<dbReference type="InterPro" id="IPR007867">
    <property type="entry name" value="GMC_OxRtase_C"/>
</dbReference>
<comment type="caution">
    <text evidence="12">The sequence shown here is derived from an EMBL/GenBank/DDBJ whole genome shotgun (WGS) entry which is preliminary data.</text>
</comment>
<evidence type="ECO:0000256" key="2">
    <source>
        <dbReference type="ARBA" id="ARBA00010790"/>
    </source>
</evidence>
<feature type="active site" description="Proton acceptor" evidence="6">
    <location>
        <position position="586"/>
    </location>
</feature>
<evidence type="ECO:0000256" key="3">
    <source>
        <dbReference type="ARBA" id="ARBA00022630"/>
    </source>
</evidence>
<feature type="chain" id="PRO_5043339568" description="Glucose-methanol-choline oxidoreductase N-terminal domain-containing protein" evidence="9">
    <location>
        <begin position="19"/>
        <end position="612"/>
    </location>
</feature>
<feature type="domain" description="Glucose-methanol-choline oxidoreductase N-terminal" evidence="10">
    <location>
        <begin position="112"/>
        <end position="135"/>
    </location>
</feature>
<name>A0AAV9JFT7_9PEZI</name>
<dbReference type="EMBL" id="JAVFHQ010000028">
    <property type="protein sequence ID" value="KAK4543882.1"/>
    <property type="molecule type" value="Genomic_DNA"/>
</dbReference>
<dbReference type="InterPro" id="IPR012132">
    <property type="entry name" value="GMC_OxRdtase"/>
</dbReference>